<dbReference type="PANTHER" id="PTHR32009:SF39">
    <property type="entry name" value="TIR DOMAIN-CONTAINING PROTEIN"/>
    <property type="match status" value="1"/>
</dbReference>
<dbReference type="PANTHER" id="PTHR32009">
    <property type="entry name" value="TMV RESISTANCE PROTEIN N-LIKE"/>
    <property type="match status" value="1"/>
</dbReference>
<sequence>MKYDVFISFRGKDVRKNFVGFLHQELERLGLKALVDEKEFKIGEDLFDLFKIIEESKFVIVILSNNYASSKWCLRELTKIMESMEMAQARALPVFYQVQPSEIRNLSNPFLKKKFVKFKSFMKGVDDQKMRRKLEEIKRWKKAMKKITTRTGVVITKSRCDHGWYLFEKWAFGSELPIIRDVIREELVKKFGGIPLAVKV</sequence>
<dbReference type="Proteomes" id="UP000504609">
    <property type="component" value="Unplaced"/>
</dbReference>
<gene>
    <name evidence="7" type="primary">LOC111461999</name>
</gene>
<evidence type="ECO:0000313" key="7">
    <source>
        <dbReference type="RefSeq" id="XP_022961418.1"/>
    </source>
</evidence>
<dbReference type="SMART" id="SM00255">
    <property type="entry name" value="TIR"/>
    <property type="match status" value="1"/>
</dbReference>
<dbReference type="KEGG" id="cmos:111461999"/>
<keyword evidence="3" id="KW-0520">NAD</keyword>
<reference evidence="7" key="1">
    <citation type="submission" date="2025-08" db="UniProtKB">
        <authorList>
            <consortium name="RefSeq"/>
        </authorList>
    </citation>
    <scope>IDENTIFICATION</scope>
    <source>
        <tissue evidence="7">Young leaves</tissue>
    </source>
</reference>
<keyword evidence="2" id="KW-0378">Hydrolase</keyword>
<dbReference type="InterPro" id="IPR035897">
    <property type="entry name" value="Toll_tir_struct_dom_sf"/>
</dbReference>
<evidence type="ECO:0000313" key="6">
    <source>
        <dbReference type="Proteomes" id="UP000504609"/>
    </source>
</evidence>
<dbReference type="GO" id="GO:0061809">
    <property type="term" value="F:NAD+ nucleosidase activity, cyclic ADP-ribose generating"/>
    <property type="evidence" value="ECO:0007669"/>
    <property type="project" value="UniProtKB-EC"/>
</dbReference>
<comment type="catalytic activity">
    <reaction evidence="4">
        <text>NAD(+) + H2O = ADP-D-ribose + nicotinamide + H(+)</text>
        <dbReference type="Rhea" id="RHEA:16301"/>
        <dbReference type="ChEBI" id="CHEBI:15377"/>
        <dbReference type="ChEBI" id="CHEBI:15378"/>
        <dbReference type="ChEBI" id="CHEBI:17154"/>
        <dbReference type="ChEBI" id="CHEBI:57540"/>
        <dbReference type="ChEBI" id="CHEBI:57967"/>
        <dbReference type="EC" id="3.2.2.6"/>
    </reaction>
    <physiologicalReaction direction="left-to-right" evidence="4">
        <dbReference type="Rhea" id="RHEA:16302"/>
    </physiologicalReaction>
</comment>
<dbReference type="EC" id="3.2.2.6" evidence="1"/>
<dbReference type="AlphaFoldDB" id="A0A6J1HBR4"/>
<accession>A0A6J1HBR4</accession>
<evidence type="ECO:0000256" key="1">
    <source>
        <dbReference type="ARBA" id="ARBA00011982"/>
    </source>
</evidence>
<dbReference type="InterPro" id="IPR000157">
    <property type="entry name" value="TIR_dom"/>
</dbReference>
<dbReference type="GeneID" id="111461999"/>
<keyword evidence="6" id="KW-1185">Reference proteome</keyword>
<dbReference type="Pfam" id="PF01582">
    <property type="entry name" value="TIR"/>
    <property type="match status" value="1"/>
</dbReference>
<dbReference type="PROSITE" id="PS50104">
    <property type="entry name" value="TIR"/>
    <property type="match status" value="1"/>
</dbReference>
<evidence type="ECO:0000256" key="3">
    <source>
        <dbReference type="ARBA" id="ARBA00023027"/>
    </source>
</evidence>
<dbReference type="GO" id="GO:0007165">
    <property type="term" value="P:signal transduction"/>
    <property type="evidence" value="ECO:0007669"/>
    <property type="project" value="InterPro"/>
</dbReference>
<dbReference type="RefSeq" id="XP_022961418.1">
    <property type="nucleotide sequence ID" value="XM_023105650.1"/>
</dbReference>
<protein>
    <recommendedName>
        <fullName evidence="1">ADP-ribosyl cyclase/cyclic ADP-ribose hydrolase</fullName>
        <ecNumber evidence="1">3.2.2.6</ecNumber>
    </recommendedName>
</protein>
<evidence type="ECO:0000256" key="2">
    <source>
        <dbReference type="ARBA" id="ARBA00022801"/>
    </source>
</evidence>
<name>A0A6J1HBR4_CUCMO</name>
<dbReference type="Gene3D" id="3.40.50.10140">
    <property type="entry name" value="Toll/interleukin-1 receptor homology (TIR) domain"/>
    <property type="match status" value="1"/>
</dbReference>
<evidence type="ECO:0000256" key="4">
    <source>
        <dbReference type="ARBA" id="ARBA00047304"/>
    </source>
</evidence>
<organism evidence="6 7">
    <name type="scientific">Cucurbita moschata</name>
    <name type="common">Winter crookneck squash</name>
    <name type="synonym">Cucurbita pepo var. moschata</name>
    <dbReference type="NCBI Taxonomy" id="3662"/>
    <lineage>
        <taxon>Eukaryota</taxon>
        <taxon>Viridiplantae</taxon>
        <taxon>Streptophyta</taxon>
        <taxon>Embryophyta</taxon>
        <taxon>Tracheophyta</taxon>
        <taxon>Spermatophyta</taxon>
        <taxon>Magnoliopsida</taxon>
        <taxon>eudicotyledons</taxon>
        <taxon>Gunneridae</taxon>
        <taxon>Pentapetalae</taxon>
        <taxon>rosids</taxon>
        <taxon>fabids</taxon>
        <taxon>Cucurbitales</taxon>
        <taxon>Cucurbitaceae</taxon>
        <taxon>Cucurbiteae</taxon>
        <taxon>Cucurbita</taxon>
    </lineage>
</organism>
<dbReference type="FunFam" id="3.40.50.10140:FF:000007">
    <property type="entry name" value="Disease resistance protein (TIR-NBS-LRR class)"/>
    <property type="match status" value="1"/>
</dbReference>
<feature type="domain" description="TIR" evidence="5">
    <location>
        <begin position="1"/>
        <end position="177"/>
    </location>
</feature>
<proteinExistence type="predicted"/>
<evidence type="ECO:0000259" key="5">
    <source>
        <dbReference type="PROSITE" id="PS50104"/>
    </source>
</evidence>
<dbReference type="SUPFAM" id="SSF52200">
    <property type="entry name" value="Toll/Interleukin receptor TIR domain"/>
    <property type="match status" value="1"/>
</dbReference>